<organism evidence="1">
    <name type="scientific">mine drainage metagenome</name>
    <dbReference type="NCBI Taxonomy" id="410659"/>
    <lineage>
        <taxon>unclassified sequences</taxon>
        <taxon>metagenomes</taxon>
        <taxon>ecological metagenomes</taxon>
    </lineage>
</organism>
<name>E6Q9V9_9ZZZZ</name>
<gene>
    <name evidence="1" type="ORF">CARN5_2571</name>
</gene>
<dbReference type="EMBL" id="CABP01000038">
    <property type="protein sequence ID" value="CBI03985.1"/>
    <property type="molecule type" value="Genomic_DNA"/>
</dbReference>
<evidence type="ECO:0000313" key="1">
    <source>
        <dbReference type="EMBL" id="CBI03985.1"/>
    </source>
</evidence>
<sequence>MSAPISLDALLQEELATEKASRVKHLCEDDLIVLPEADKNDPFYKGIVEKPDFYLEEIDSLEDEECNDPDFRDWCRPARLKLDFADPDMGVKHLREHDLQGQAESADDEIESAIYAAIYRTESQERNRHDRLMVDVPKNGRRKGGTHGLPRELRRTRSAKVVNEQLLRWNAPVEECREAEQFYHAANARIARNSAFVLYKYTGPHADVLNLRLQGKSTKEIADALGKTTRRIRQIINGNAQRNEKGLHQIIDELMQAGVPADFQCNAPVLVQRVHTRRKSLQKDAVLGQLAWDMNALSVGVAA</sequence>
<protein>
    <submittedName>
        <fullName evidence="1">Uncharacterized protein</fullName>
    </submittedName>
</protein>
<accession>E6Q9V9</accession>
<reference evidence="1" key="1">
    <citation type="submission" date="2009-10" db="EMBL/GenBank/DDBJ databases">
        <title>Diversity of trophic interactions inside an arsenic-rich microbial ecosystem.</title>
        <authorList>
            <person name="Bertin P.N."/>
            <person name="Heinrich-Salmeron A."/>
            <person name="Pelletier E."/>
            <person name="Goulhen-Chollet F."/>
            <person name="Arsene-Ploetze F."/>
            <person name="Gallien S."/>
            <person name="Calteau A."/>
            <person name="Vallenet D."/>
            <person name="Casiot C."/>
            <person name="Chane-Woon-Ming B."/>
            <person name="Giloteaux L."/>
            <person name="Barakat M."/>
            <person name="Bonnefoy V."/>
            <person name="Bruneel O."/>
            <person name="Chandler M."/>
            <person name="Cleiss J."/>
            <person name="Duran R."/>
            <person name="Elbaz-Poulichet F."/>
            <person name="Fonknechten N."/>
            <person name="Lauga B."/>
            <person name="Mornico D."/>
            <person name="Ortet P."/>
            <person name="Schaeffer C."/>
            <person name="Siguier P."/>
            <person name="Alexander Thil Smith A."/>
            <person name="Van Dorsselaer A."/>
            <person name="Weissenbach J."/>
            <person name="Medigue C."/>
            <person name="Le Paslier D."/>
        </authorList>
    </citation>
    <scope>NUCLEOTIDE SEQUENCE</scope>
</reference>
<dbReference type="AlphaFoldDB" id="E6Q9V9"/>
<comment type="caution">
    <text evidence="1">The sequence shown here is derived from an EMBL/GenBank/DDBJ whole genome shotgun (WGS) entry which is preliminary data.</text>
</comment>
<proteinExistence type="predicted"/>